<dbReference type="GO" id="GO:0030145">
    <property type="term" value="F:manganese ion binding"/>
    <property type="evidence" value="ECO:0007669"/>
    <property type="project" value="UniProtKB-UniRule"/>
</dbReference>
<feature type="binding site" evidence="8">
    <location>
        <position position="107"/>
    </location>
    <ligand>
        <name>ATP</name>
        <dbReference type="ChEBI" id="CHEBI:30616"/>
    </ligand>
</feature>
<comment type="catalytic activity">
    <reaction evidence="8">
        <text>L-tyrosyl-[protein] + ATP = O-(5'-adenylyl)-L-tyrosyl-[protein] + diphosphate</text>
        <dbReference type="Rhea" id="RHEA:54288"/>
        <dbReference type="Rhea" id="RHEA-COMP:10136"/>
        <dbReference type="Rhea" id="RHEA-COMP:13846"/>
        <dbReference type="ChEBI" id="CHEBI:30616"/>
        <dbReference type="ChEBI" id="CHEBI:33019"/>
        <dbReference type="ChEBI" id="CHEBI:46858"/>
        <dbReference type="ChEBI" id="CHEBI:83624"/>
        <dbReference type="EC" id="2.7.7.108"/>
    </reaction>
</comment>
<dbReference type="PANTHER" id="PTHR32057">
    <property type="entry name" value="PROTEIN ADENYLYLTRANSFERASE SELO, MITOCHONDRIAL"/>
    <property type="match status" value="1"/>
</dbReference>
<keyword evidence="7 8" id="KW-0460">Magnesium</keyword>
<keyword evidence="4 8" id="KW-0479">Metal-binding</keyword>
<keyword evidence="5 8" id="KW-0547">Nucleotide-binding</keyword>
<feature type="binding site" evidence="8">
    <location>
        <position position="119"/>
    </location>
    <ligand>
        <name>ATP</name>
        <dbReference type="ChEBI" id="CHEBI:30616"/>
    </ligand>
</feature>
<feature type="binding site" evidence="8">
    <location>
        <position position="87"/>
    </location>
    <ligand>
        <name>ATP</name>
        <dbReference type="ChEBI" id="CHEBI:30616"/>
    </ligand>
</feature>
<organism evidence="9 10">
    <name type="scientific">Reinekea marinisedimentorum</name>
    <dbReference type="NCBI Taxonomy" id="230495"/>
    <lineage>
        <taxon>Bacteria</taxon>
        <taxon>Pseudomonadati</taxon>
        <taxon>Pseudomonadota</taxon>
        <taxon>Gammaproteobacteria</taxon>
        <taxon>Oceanospirillales</taxon>
        <taxon>Saccharospirillaceae</taxon>
        <taxon>Reinekea</taxon>
    </lineage>
</organism>
<feature type="binding site" evidence="8">
    <location>
        <position position="84"/>
    </location>
    <ligand>
        <name>ATP</name>
        <dbReference type="ChEBI" id="CHEBI:30616"/>
    </ligand>
</feature>
<dbReference type="GO" id="GO:0005524">
    <property type="term" value="F:ATP binding"/>
    <property type="evidence" value="ECO:0007669"/>
    <property type="project" value="UniProtKB-UniRule"/>
</dbReference>
<comment type="function">
    <text evidence="8">Nucleotidyltransferase involved in the post-translational modification of proteins. It can catalyze the addition of adenosine monophosphate (AMP) or uridine monophosphate (UMP) to a protein, resulting in modifications known as AMPylation and UMPylation.</text>
</comment>
<keyword evidence="10" id="KW-1185">Reference proteome</keyword>
<comment type="catalytic activity">
    <reaction evidence="8">
        <text>L-tyrosyl-[protein] + UTP = O-(5'-uridylyl)-L-tyrosyl-[protein] + diphosphate</text>
        <dbReference type="Rhea" id="RHEA:83887"/>
        <dbReference type="Rhea" id="RHEA-COMP:10136"/>
        <dbReference type="Rhea" id="RHEA-COMP:20238"/>
        <dbReference type="ChEBI" id="CHEBI:33019"/>
        <dbReference type="ChEBI" id="CHEBI:46398"/>
        <dbReference type="ChEBI" id="CHEBI:46858"/>
        <dbReference type="ChEBI" id="CHEBI:90602"/>
    </reaction>
</comment>
<evidence type="ECO:0000256" key="1">
    <source>
        <dbReference type="ARBA" id="ARBA00009747"/>
    </source>
</evidence>
<dbReference type="HAMAP" id="MF_00692">
    <property type="entry name" value="SelO"/>
    <property type="match status" value="1"/>
</dbReference>
<keyword evidence="6 8" id="KW-0067">ATP-binding</keyword>
<evidence type="ECO:0000256" key="4">
    <source>
        <dbReference type="ARBA" id="ARBA00022723"/>
    </source>
</evidence>
<evidence type="ECO:0000313" key="10">
    <source>
        <dbReference type="Proteomes" id="UP000295793"/>
    </source>
</evidence>
<comment type="caution">
    <text evidence="9">The sequence shown here is derived from an EMBL/GenBank/DDBJ whole genome shotgun (WGS) entry which is preliminary data.</text>
</comment>
<comment type="catalytic activity">
    <reaction evidence="8">
        <text>L-seryl-[protein] + ATP = 3-O-(5'-adenylyl)-L-seryl-[protein] + diphosphate</text>
        <dbReference type="Rhea" id="RHEA:58120"/>
        <dbReference type="Rhea" id="RHEA-COMP:9863"/>
        <dbReference type="Rhea" id="RHEA-COMP:15073"/>
        <dbReference type="ChEBI" id="CHEBI:29999"/>
        <dbReference type="ChEBI" id="CHEBI:30616"/>
        <dbReference type="ChEBI" id="CHEBI:33019"/>
        <dbReference type="ChEBI" id="CHEBI:142516"/>
        <dbReference type="EC" id="2.7.7.108"/>
    </reaction>
</comment>
<feature type="binding site" evidence="8">
    <location>
        <position position="120"/>
    </location>
    <ligand>
        <name>ATP</name>
        <dbReference type="ChEBI" id="CHEBI:30616"/>
    </ligand>
</feature>
<feature type="binding site" evidence="8">
    <location>
        <position position="248"/>
    </location>
    <ligand>
        <name>Mg(2+)</name>
        <dbReference type="ChEBI" id="CHEBI:18420"/>
    </ligand>
</feature>
<feature type="binding site" evidence="8">
    <location>
        <position position="86"/>
    </location>
    <ligand>
        <name>ATP</name>
        <dbReference type="ChEBI" id="CHEBI:30616"/>
    </ligand>
</feature>
<accession>A0A4R3IAC2</accession>
<sequence length="475" mass="52771">MNFSHSYKNLGPAFYQTARPQSPAQPQLLLWNAPLAESLGLAALSHDASLAARYFSGAEVPGTAEPVALAYAGHQFGYFNPQLGDGRAHLLGELSTRDGRLLELQLKGSGQTLFSRRGDGRCALKPAVREFIMSEALHALGVPTTRALCVVTTGEPVYRERVNPGAVVTRVASSHIRVGTFEYFASRGDATSLSQLLDYAIARHYPHLDARADDRAVQFLSEVMQRQIHLVCEWLRIGFIHGVMNTDNTAISGETIDFGPCAMMGVYDPKTVFSSIDEQGRYALGNQARIVHWNMARLAEALMALDSSAEQTAQFQTVIDSFQQRFDQHYLAMYRRKLGLIDEQEGDSALLAGLLELMQQHRLDYCQIFAALTEQPESLPSVLQGWQNRWQQRLGDNRESLQQSRALMRAANPLVIPRNHHVEAVLAECEASLTNTAVEQFLQVLRSPYIETEHTAKFQSLPEDGDVGYQTFCGT</sequence>
<proteinExistence type="inferred from homology"/>
<dbReference type="GO" id="GO:0070733">
    <property type="term" value="F:AMPylase activity"/>
    <property type="evidence" value="ECO:0007669"/>
    <property type="project" value="UniProtKB-EC"/>
</dbReference>
<feature type="binding site" evidence="8">
    <location>
        <position position="257"/>
    </location>
    <ligand>
        <name>ATP</name>
        <dbReference type="ChEBI" id="CHEBI:30616"/>
    </ligand>
</feature>
<reference evidence="9 10" key="1">
    <citation type="submission" date="2019-03" db="EMBL/GenBank/DDBJ databases">
        <title>Genomic Encyclopedia of Archaeal and Bacterial Type Strains, Phase II (KMG-II): from individual species to whole genera.</title>
        <authorList>
            <person name="Goeker M."/>
        </authorList>
    </citation>
    <scope>NUCLEOTIDE SEQUENCE [LARGE SCALE GENOMIC DNA]</scope>
    <source>
        <strain evidence="9 10">DSM 15388</strain>
    </source>
</reference>
<comment type="catalytic activity">
    <reaction evidence="8">
        <text>L-seryl-[protein] + UTP = O-(5'-uridylyl)-L-seryl-[protein] + diphosphate</text>
        <dbReference type="Rhea" id="RHEA:64604"/>
        <dbReference type="Rhea" id="RHEA-COMP:9863"/>
        <dbReference type="Rhea" id="RHEA-COMP:16635"/>
        <dbReference type="ChEBI" id="CHEBI:29999"/>
        <dbReference type="ChEBI" id="CHEBI:33019"/>
        <dbReference type="ChEBI" id="CHEBI:46398"/>
        <dbReference type="ChEBI" id="CHEBI:156051"/>
    </reaction>
</comment>
<evidence type="ECO:0000256" key="7">
    <source>
        <dbReference type="ARBA" id="ARBA00022842"/>
    </source>
</evidence>
<evidence type="ECO:0000256" key="5">
    <source>
        <dbReference type="ARBA" id="ARBA00022741"/>
    </source>
</evidence>
<dbReference type="InterPro" id="IPR003846">
    <property type="entry name" value="SelO"/>
</dbReference>
<dbReference type="Pfam" id="PF02696">
    <property type="entry name" value="SelO"/>
    <property type="match status" value="1"/>
</dbReference>
<comment type="catalytic activity">
    <reaction evidence="8">
        <text>L-threonyl-[protein] + ATP = 3-O-(5'-adenylyl)-L-threonyl-[protein] + diphosphate</text>
        <dbReference type="Rhea" id="RHEA:54292"/>
        <dbReference type="Rhea" id="RHEA-COMP:11060"/>
        <dbReference type="Rhea" id="RHEA-COMP:13847"/>
        <dbReference type="ChEBI" id="CHEBI:30013"/>
        <dbReference type="ChEBI" id="CHEBI:30616"/>
        <dbReference type="ChEBI" id="CHEBI:33019"/>
        <dbReference type="ChEBI" id="CHEBI:138113"/>
        <dbReference type="EC" id="2.7.7.108"/>
    </reaction>
</comment>
<protein>
    <recommendedName>
        <fullName evidence="8">Protein nucleotidyltransferase YdiU</fullName>
        <ecNumber evidence="8">2.7.7.-</ecNumber>
    </recommendedName>
    <alternativeName>
        <fullName evidence="8">Protein adenylyltransferase YdiU</fullName>
        <ecNumber evidence="8">2.7.7.108</ecNumber>
    </alternativeName>
    <alternativeName>
        <fullName evidence="8">Protein uridylyltransferase YdiU</fullName>
        <ecNumber evidence="8">2.7.7.-</ecNumber>
    </alternativeName>
</protein>
<dbReference type="GO" id="GO:0000287">
    <property type="term" value="F:magnesium ion binding"/>
    <property type="evidence" value="ECO:0007669"/>
    <property type="project" value="UniProtKB-UniRule"/>
</dbReference>
<evidence type="ECO:0000256" key="6">
    <source>
        <dbReference type="ARBA" id="ARBA00022840"/>
    </source>
</evidence>
<keyword evidence="2 8" id="KW-0808">Transferase</keyword>
<keyword evidence="8" id="KW-0464">Manganese</keyword>
<keyword evidence="3 8" id="KW-0548">Nucleotidyltransferase</keyword>
<comment type="similarity">
    <text evidence="1 8">Belongs to the SELO family.</text>
</comment>
<dbReference type="EC" id="2.7.7.-" evidence="8"/>
<name>A0A4R3IAC2_9GAMM</name>
<dbReference type="Proteomes" id="UP000295793">
    <property type="component" value="Unassembled WGS sequence"/>
</dbReference>
<evidence type="ECO:0000256" key="3">
    <source>
        <dbReference type="ARBA" id="ARBA00022695"/>
    </source>
</evidence>
<dbReference type="AlphaFoldDB" id="A0A4R3IAC2"/>
<dbReference type="EC" id="2.7.7.108" evidence="8"/>
<feature type="binding site" evidence="8">
    <location>
        <position position="170"/>
    </location>
    <ligand>
        <name>ATP</name>
        <dbReference type="ChEBI" id="CHEBI:30616"/>
    </ligand>
</feature>
<feature type="binding site" evidence="8">
    <location>
        <position position="177"/>
    </location>
    <ligand>
        <name>ATP</name>
        <dbReference type="ChEBI" id="CHEBI:30616"/>
    </ligand>
</feature>
<evidence type="ECO:0000313" key="9">
    <source>
        <dbReference type="EMBL" id="TCS42380.1"/>
    </source>
</evidence>
<dbReference type="PANTHER" id="PTHR32057:SF14">
    <property type="entry name" value="PROTEIN ADENYLYLTRANSFERASE SELO, MITOCHONDRIAL"/>
    <property type="match status" value="1"/>
</dbReference>
<dbReference type="OrthoDB" id="9776281at2"/>
<dbReference type="EMBL" id="SLZR01000003">
    <property type="protein sequence ID" value="TCS42380.1"/>
    <property type="molecule type" value="Genomic_DNA"/>
</dbReference>
<feature type="binding site" evidence="8">
    <location>
        <position position="257"/>
    </location>
    <ligand>
        <name>Mg(2+)</name>
        <dbReference type="ChEBI" id="CHEBI:18420"/>
    </ligand>
</feature>
<evidence type="ECO:0000256" key="2">
    <source>
        <dbReference type="ARBA" id="ARBA00022679"/>
    </source>
</evidence>
<comment type="catalytic activity">
    <reaction evidence="8">
        <text>L-histidyl-[protein] + UTP = N(tele)-(5'-uridylyl)-L-histidyl-[protein] + diphosphate</text>
        <dbReference type="Rhea" id="RHEA:83891"/>
        <dbReference type="Rhea" id="RHEA-COMP:9745"/>
        <dbReference type="Rhea" id="RHEA-COMP:20239"/>
        <dbReference type="ChEBI" id="CHEBI:29979"/>
        <dbReference type="ChEBI" id="CHEBI:33019"/>
        <dbReference type="ChEBI" id="CHEBI:46398"/>
        <dbReference type="ChEBI" id="CHEBI:233474"/>
    </reaction>
</comment>
<evidence type="ECO:0000256" key="8">
    <source>
        <dbReference type="HAMAP-Rule" id="MF_00692"/>
    </source>
</evidence>
<feature type="active site" description="Proton acceptor" evidence="8">
    <location>
        <position position="247"/>
    </location>
</feature>
<dbReference type="NCBIfam" id="NF000658">
    <property type="entry name" value="PRK00029.1"/>
    <property type="match status" value="1"/>
</dbReference>
<comment type="cofactor">
    <cofactor evidence="8">
        <name>Mg(2+)</name>
        <dbReference type="ChEBI" id="CHEBI:18420"/>
    </cofactor>
    <cofactor evidence="8">
        <name>Mn(2+)</name>
        <dbReference type="ChEBI" id="CHEBI:29035"/>
    </cofactor>
</comment>
<dbReference type="RefSeq" id="WP_132700305.1">
    <property type="nucleotide sequence ID" value="NZ_SLZR01000003.1"/>
</dbReference>
<gene>
    <name evidence="8" type="primary">ydiU</name>
    <name evidence="8" type="synonym">selO</name>
    <name evidence="9" type="ORF">BCF53_10341</name>
</gene>